<dbReference type="Pfam" id="PF13202">
    <property type="entry name" value="EF-hand_5"/>
    <property type="match status" value="2"/>
</dbReference>
<evidence type="ECO:0000313" key="3">
    <source>
        <dbReference type="Proteomes" id="UP000631300"/>
    </source>
</evidence>
<dbReference type="InterPro" id="IPR002048">
    <property type="entry name" value="EF_hand_dom"/>
</dbReference>
<dbReference type="RefSeq" id="WP_229804967.1">
    <property type="nucleotide sequence ID" value="NZ_BMXP01000001.1"/>
</dbReference>
<accession>A0A918JE70</accession>
<dbReference type="InterPro" id="IPR011992">
    <property type="entry name" value="EF-hand-dom_pair"/>
</dbReference>
<dbReference type="AlphaFoldDB" id="A0A918JE70"/>
<dbReference type="InterPro" id="IPR018247">
    <property type="entry name" value="EF_Hand_1_Ca_BS"/>
</dbReference>
<evidence type="ECO:0000313" key="2">
    <source>
        <dbReference type="EMBL" id="GGW74804.1"/>
    </source>
</evidence>
<dbReference type="Gene3D" id="1.10.238.10">
    <property type="entry name" value="EF-hand"/>
    <property type="match status" value="1"/>
</dbReference>
<feature type="domain" description="EF-hand" evidence="1">
    <location>
        <begin position="71"/>
        <end position="89"/>
    </location>
</feature>
<evidence type="ECO:0000259" key="1">
    <source>
        <dbReference type="Pfam" id="PF13202"/>
    </source>
</evidence>
<dbReference type="EMBL" id="BMXP01000001">
    <property type="protein sequence ID" value="GGW74804.1"/>
    <property type="molecule type" value="Genomic_DNA"/>
</dbReference>
<dbReference type="PROSITE" id="PS00018">
    <property type="entry name" value="EF_HAND_1"/>
    <property type="match status" value="1"/>
</dbReference>
<comment type="caution">
    <text evidence="2">The sequence shown here is derived from an EMBL/GenBank/DDBJ whole genome shotgun (WGS) entry which is preliminary data.</text>
</comment>
<proteinExistence type="predicted"/>
<feature type="domain" description="EF-hand" evidence="1">
    <location>
        <begin position="45"/>
        <end position="60"/>
    </location>
</feature>
<keyword evidence="3" id="KW-1185">Reference proteome</keyword>
<sequence length="102" mass="11276">MRFVVNKISSDMKARVLSAMMAPLTVATLAPLVVATMAYAQTDLLTRLDVDQDGKVSLKEAVRNTELLKNFGLIDENGDGMLTREELEKSEYVSGDHQKTDD</sequence>
<reference evidence="2" key="2">
    <citation type="submission" date="2020-09" db="EMBL/GenBank/DDBJ databases">
        <authorList>
            <person name="Sun Q."/>
            <person name="Kim S."/>
        </authorList>
    </citation>
    <scope>NUCLEOTIDE SEQUENCE</scope>
    <source>
        <strain evidence="2">KCTC 22164</strain>
    </source>
</reference>
<gene>
    <name evidence="2" type="ORF">GCM10007391_03620</name>
</gene>
<reference evidence="2" key="1">
    <citation type="journal article" date="2014" name="Int. J. Syst. Evol. Microbiol.">
        <title>Complete genome sequence of Corynebacterium casei LMG S-19264T (=DSM 44701T), isolated from a smear-ripened cheese.</title>
        <authorList>
            <consortium name="US DOE Joint Genome Institute (JGI-PGF)"/>
            <person name="Walter F."/>
            <person name="Albersmeier A."/>
            <person name="Kalinowski J."/>
            <person name="Ruckert C."/>
        </authorList>
    </citation>
    <scope>NUCLEOTIDE SEQUENCE</scope>
    <source>
        <strain evidence="2">KCTC 22164</strain>
    </source>
</reference>
<dbReference type="SUPFAM" id="SSF47473">
    <property type="entry name" value="EF-hand"/>
    <property type="match status" value="1"/>
</dbReference>
<dbReference type="Proteomes" id="UP000631300">
    <property type="component" value="Unassembled WGS sequence"/>
</dbReference>
<organism evidence="2 3">
    <name type="scientific">Alteromonas halophila</name>
    <dbReference type="NCBI Taxonomy" id="516698"/>
    <lineage>
        <taxon>Bacteria</taxon>
        <taxon>Pseudomonadati</taxon>
        <taxon>Pseudomonadota</taxon>
        <taxon>Gammaproteobacteria</taxon>
        <taxon>Alteromonadales</taxon>
        <taxon>Alteromonadaceae</taxon>
        <taxon>Alteromonas/Salinimonas group</taxon>
        <taxon>Alteromonas</taxon>
    </lineage>
</organism>
<dbReference type="GO" id="GO:0005509">
    <property type="term" value="F:calcium ion binding"/>
    <property type="evidence" value="ECO:0007669"/>
    <property type="project" value="InterPro"/>
</dbReference>
<protein>
    <recommendedName>
        <fullName evidence="1">EF-hand domain-containing protein</fullName>
    </recommendedName>
</protein>
<name>A0A918JE70_9ALTE</name>